<dbReference type="SUPFAM" id="SSF54292">
    <property type="entry name" value="2Fe-2S ferredoxin-like"/>
    <property type="match status" value="1"/>
</dbReference>
<dbReference type="RefSeq" id="WP_348397796.1">
    <property type="nucleotide sequence ID" value="NZ_CP136600.1"/>
</dbReference>
<evidence type="ECO:0000259" key="20">
    <source>
        <dbReference type="PROSITE" id="PS51085"/>
    </source>
</evidence>
<evidence type="ECO:0000259" key="21">
    <source>
        <dbReference type="PROSITE" id="PS51669"/>
    </source>
</evidence>
<evidence type="ECO:0000256" key="14">
    <source>
        <dbReference type="ARBA" id="ARBA00031577"/>
    </source>
</evidence>
<evidence type="ECO:0000256" key="15">
    <source>
        <dbReference type="ARBA" id="ARBA00032783"/>
    </source>
</evidence>
<evidence type="ECO:0000256" key="9">
    <source>
        <dbReference type="ARBA" id="ARBA00023004"/>
    </source>
</evidence>
<evidence type="ECO:0000256" key="10">
    <source>
        <dbReference type="ARBA" id="ARBA00023014"/>
    </source>
</evidence>
<dbReference type="Pfam" id="PF13510">
    <property type="entry name" value="Fer2_4"/>
    <property type="match status" value="1"/>
</dbReference>
<comment type="subunit">
    <text evidence="13">Composed of 13 different subunits. Subunits NuoCD, E, F, and G constitute the peripheral sector of the complex.</text>
</comment>
<keyword evidence="6" id="KW-0874">Quinone</keyword>
<evidence type="ECO:0000313" key="24">
    <source>
        <dbReference type="Proteomes" id="UP001301442"/>
    </source>
</evidence>
<evidence type="ECO:0000256" key="18">
    <source>
        <dbReference type="RuleBase" id="RU004523"/>
    </source>
</evidence>
<evidence type="ECO:0000256" key="8">
    <source>
        <dbReference type="ARBA" id="ARBA00022967"/>
    </source>
</evidence>
<feature type="domain" description="4Fe-4S His(Cys)3-ligated-type" evidence="22">
    <location>
        <begin position="87"/>
        <end position="126"/>
    </location>
</feature>
<organism evidence="23 24">
    <name type="scientific">Thalassotalea fonticola</name>
    <dbReference type="NCBI Taxonomy" id="3065649"/>
    <lineage>
        <taxon>Bacteria</taxon>
        <taxon>Pseudomonadati</taxon>
        <taxon>Pseudomonadota</taxon>
        <taxon>Gammaproteobacteria</taxon>
        <taxon>Alteromonadales</taxon>
        <taxon>Colwelliaceae</taxon>
        <taxon>Thalassotalea</taxon>
    </lineage>
</organism>
<comment type="cofactor">
    <cofactor evidence="1">
        <name>[4Fe-4S] cluster</name>
        <dbReference type="ChEBI" id="CHEBI:49883"/>
    </cofactor>
</comment>
<keyword evidence="11" id="KW-0520">NAD</keyword>
<evidence type="ECO:0000256" key="2">
    <source>
        <dbReference type="ARBA" id="ARBA00005404"/>
    </source>
</evidence>
<keyword evidence="5" id="KW-0001">2Fe-2S</keyword>
<name>A0ABZ0GT91_9GAMM</name>
<dbReference type="Proteomes" id="UP001301442">
    <property type="component" value="Chromosome"/>
</dbReference>
<dbReference type="InterPro" id="IPR001041">
    <property type="entry name" value="2Fe-2S_ferredoxin-type"/>
</dbReference>
<keyword evidence="4" id="KW-0004">4Fe-4S</keyword>
<dbReference type="Gene3D" id="3.40.50.740">
    <property type="match status" value="1"/>
</dbReference>
<dbReference type="InterPro" id="IPR050123">
    <property type="entry name" value="Prok_molybdopt-oxidoreductase"/>
</dbReference>
<evidence type="ECO:0000256" key="3">
    <source>
        <dbReference type="ARBA" id="ARBA00019902"/>
    </source>
</evidence>
<dbReference type="PROSITE" id="PS51669">
    <property type="entry name" value="4FE4S_MOW_BIS_MGD"/>
    <property type="match status" value="1"/>
</dbReference>
<dbReference type="SUPFAM" id="SSF54862">
    <property type="entry name" value="4Fe-4S ferredoxins"/>
    <property type="match status" value="1"/>
</dbReference>
<evidence type="ECO:0000256" key="13">
    <source>
        <dbReference type="ARBA" id="ARBA00026021"/>
    </source>
</evidence>
<dbReference type="InterPro" id="IPR006963">
    <property type="entry name" value="Mopterin_OxRdtase_4Fe-4S_dom"/>
</dbReference>
<dbReference type="InterPro" id="IPR036010">
    <property type="entry name" value="2Fe-2S_ferredoxin-like_sf"/>
</dbReference>
<dbReference type="InterPro" id="IPR006656">
    <property type="entry name" value="Mopterin_OxRdtase"/>
</dbReference>
<evidence type="ECO:0000259" key="22">
    <source>
        <dbReference type="PROSITE" id="PS51839"/>
    </source>
</evidence>
<evidence type="ECO:0000256" key="4">
    <source>
        <dbReference type="ARBA" id="ARBA00022485"/>
    </source>
</evidence>
<dbReference type="PANTHER" id="PTHR43105:SF10">
    <property type="entry name" value="NADH-QUINONE OXIDOREDUCTASE SUBUNIT G"/>
    <property type="match status" value="1"/>
</dbReference>
<dbReference type="Pfam" id="PF00384">
    <property type="entry name" value="Molybdopterin"/>
    <property type="match status" value="1"/>
</dbReference>
<dbReference type="PROSITE" id="PS00641">
    <property type="entry name" value="COMPLEX1_75K_1"/>
    <property type="match status" value="1"/>
</dbReference>
<evidence type="ECO:0000256" key="11">
    <source>
        <dbReference type="ARBA" id="ARBA00023027"/>
    </source>
</evidence>
<dbReference type="Pfam" id="PF10588">
    <property type="entry name" value="NADH-G_4Fe-4S_3"/>
    <property type="match status" value="1"/>
</dbReference>
<dbReference type="Gene3D" id="3.30.200.210">
    <property type="match status" value="1"/>
</dbReference>
<keyword evidence="12" id="KW-0830">Ubiquinone</keyword>
<reference evidence="23 24" key="1">
    <citation type="submission" date="2023-09" db="EMBL/GenBank/DDBJ databases">
        <authorList>
            <person name="Qi X."/>
        </authorList>
    </citation>
    <scope>NUCLEOTIDE SEQUENCE [LARGE SCALE GENOMIC DNA]</scope>
    <source>
        <strain evidence="23 24">S1-1</strain>
    </source>
</reference>
<dbReference type="Pfam" id="PF04879">
    <property type="entry name" value="Molybdop_Fe4S4"/>
    <property type="match status" value="1"/>
</dbReference>
<dbReference type="PROSITE" id="PS51085">
    <property type="entry name" value="2FE2S_FER_2"/>
    <property type="match status" value="1"/>
</dbReference>
<keyword evidence="8" id="KW-1278">Translocase</keyword>
<feature type="compositionally biased region" description="Polar residues" evidence="19">
    <location>
        <begin position="812"/>
        <end position="826"/>
    </location>
</feature>
<evidence type="ECO:0000256" key="12">
    <source>
        <dbReference type="ARBA" id="ARBA00023075"/>
    </source>
</evidence>
<dbReference type="CDD" id="cd00207">
    <property type="entry name" value="fer2"/>
    <property type="match status" value="1"/>
</dbReference>
<comment type="catalytic activity">
    <reaction evidence="17">
        <text>a quinone + NADH + 5 H(+)(in) = a quinol + NAD(+) + 4 H(+)(out)</text>
        <dbReference type="Rhea" id="RHEA:57888"/>
        <dbReference type="ChEBI" id="CHEBI:15378"/>
        <dbReference type="ChEBI" id="CHEBI:24646"/>
        <dbReference type="ChEBI" id="CHEBI:57540"/>
        <dbReference type="ChEBI" id="CHEBI:57945"/>
        <dbReference type="ChEBI" id="CHEBI:132124"/>
    </reaction>
</comment>
<evidence type="ECO:0000256" key="16">
    <source>
        <dbReference type="ARBA" id="ARBA00034078"/>
    </source>
</evidence>
<dbReference type="InterPro" id="IPR019574">
    <property type="entry name" value="NADH_UbQ_OxRdtase_Gsu_4Fe4S-bd"/>
</dbReference>
<proteinExistence type="inferred from homology"/>
<sequence length="1002" mass="109873">MSDNSVTIYVDGVPYQVDGSDNLLAGVLSSKLDLPYFCWHPSMGSVGACRQCAVTVYNDETQQQGRLAMACMTPITDGMRIGLGDNYSSHFREQVIAAMMTNHPHDCPVCAEGGECHLQDMTVMTGHNQREYVGDKRTFTNQDLGPHISHEMNRCITCYRCVRFYKDYAGGKDFGVYGSKNRVYFGRQQDGVLESEFAGNLVEVCPTGVFTDKPFSAHYARKWDLQSAPSICKGCAVGCNISVGERYGCVRRVVNRYNDDINGYFLCDKGRFGFGYVNSDDRIHTAKGINQEINNKLSTKDVQLSLAKYKGQRFVAIGSERASLETNTALKHLFGAENFCSGLTIKQSQLLSINTQMLNHVSMLSVKQIEQADCVLVLGEDLTQTSPRIALALRQTVRNAGLDVADKLRIPRWQDEAVRTAAGKTLTPLFICDVGASKLDDVASTVNYSSPDDIANITQAINAKLSHHKTLFASLSKSLTTTQLEFVEQAATALASAKQPLVISGHSLEHVGLAEQCLNLATGFAALSSAEPNGKSSAEQDEKTRLNFAIMPKQANSLGLASLLSDTCLTLEQVCQQASANQIDGLLVCENELANLSDTVRNKLFASVSTIIALDHNQSVVTDHADVILPVAAFSESQGLLVNYQGRAQCFYPSFAPKLPILPSWRIITMLDAIIGKGKLADSPTSIDNFTINDFWQTLQRIEARFPDTSAFIAEQFLLKTARQTHRASGRTAMTANQSVHESKATIDNSSPYKFSMEGIHPQNDHSLNSSAANAMPYTWAPGWNSNQSISKYQQQVGEGLVTRSPEVQIYDPNTHSQSAPDTISAEQAGKGIKQVSPESIDNLTDQIENNGEEGSDNITFIPAKHIFANDYLGLKGIEFEMLSPIPYVELSNSLAKHLGLSDCSHINMQLTDSTQTCQLKLTSNIAANCALVYLFESDRKYIELSNSQLTPATTEQVLEFEQALANKLSCAEENKQNLLARLKQNDQFIPIRLMAGGLDDL</sequence>
<evidence type="ECO:0000256" key="1">
    <source>
        <dbReference type="ARBA" id="ARBA00001966"/>
    </source>
</evidence>
<accession>A0ABZ0GT91</accession>
<gene>
    <name evidence="23" type="primary">nuoG</name>
    <name evidence="23" type="ORF">RI844_07350</name>
</gene>
<keyword evidence="24" id="KW-1185">Reference proteome</keyword>
<dbReference type="SMART" id="SM00929">
    <property type="entry name" value="NADH-G_4Fe-4S_3"/>
    <property type="match status" value="1"/>
</dbReference>
<dbReference type="EMBL" id="CP136600">
    <property type="protein sequence ID" value="WOH39030.1"/>
    <property type="molecule type" value="Genomic_DNA"/>
</dbReference>
<dbReference type="PANTHER" id="PTHR43105">
    <property type="entry name" value="RESPIRATORY NITRATE REDUCTASE"/>
    <property type="match status" value="1"/>
</dbReference>
<dbReference type="Pfam" id="PF22117">
    <property type="entry name" value="Fer4_Nqo3"/>
    <property type="match status" value="1"/>
</dbReference>
<evidence type="ECO:0000256" key="5">
    <source>
        <dbReference type="ARBA" id="ARBA00022714"/>
    </source>
</evidence>
<dbReference type="NCBIfam" id="TIGR01973">
    <property type="entry name" value="NuoG"/>
    <property type="match status" value="1"/>
</dbReference>
<dbReference type="SUPFAM" id="SSF53706">
    <property type="entry name" value="Formate dehydrogenase/DMSO reductase, domains 1-3"/>
    <property type="match status" value="1"/>
</dbReference>
<evidence type="ECO:0000313" key="23">
    <source>
        <dbReference type="EMBL" id="WOH39030.1"/>
    </source>
</evidence>
<dbReference type="Gene3D" id="3.10.20.740">
    <property type="match status" value="1"/>
</dbReference>
<feature type="region of interest" description="Disordered" evidence="19">
    <location>
        <begin position="811"/>
        <end position="832"/>
    </location>
</feature>
<keyword evidence="10" id="KW-0411">Iron-sulfur</keyword>
<keyword evidence="9" id="KW-0408">Iron</keyword>
<dbReference type="InterPro" id="IPR054351">
    <property type="entry name" value="NADH_UbQ_OxRdtase_ferredoxin"/>
</dbReference>
<evidence type="ECO:0000256" key="17">
    <source>
        <dbReference type="ARBA" id="ARBA00047712"/>
    </source>
</evidence>
<evidence type="ECO:0000256" key="19">
    <source>
        <dbReference type="SAM" id="MobiDB-lite"/>
    </source>
</evidence>
<feature type="domain" description="4Fe-4S Mo/W bis-MGD-type" evidence="21">
    <location>
        <begin position="225"/>
        <end position="281"/>
    </location>
</feature>
<dbReference type="InterPro" id="IPR010228">
    <property type="entry name" value="NADH_UbQ_OxRdtase_Gsu"/>
</dbReference>
<dbReference type="SMART" id="SM00926">
    <property type="entry name" value="Molybdop_Fe4S4"/>
    <property type="match status" value="1"/>
</dbReference>
<comment type="cofactor">
    <cofactor evidence="16">
        <name>[2Fe-2S] cluster</name>
        <dbReference type="ChEBI" id="CHEBI:190135"/>
    </cofactor>
</comment>
<dbReference type="PROSITE" id="PS51839">
    <property type="entry name" value="4FE4S_HC3"/>
    <property type="match status" value="1"/>
</dbReference>
<dbReference type="PROSITE" id="PS00643">
    <property type="entry name" value="COMPLEX1_75K_3"/>
    <property type="match status" value="1"/>
</dbReference>
<protein>
    <recommendedName>
        <fullName evidence="3">NADH-quinone oxidoreductase subunit G</fullName>
    </recommendedName>
    <alternativeName>
        <fullName evidence="14">NADH dehydrogenase I subunit G</fullName>
    </alternativeName>
    <alternativeName>
        <fullName evidence="15">NDH-1 subunit G</fullName>
    </alternativeName>
</protein>
<keyword evidence="7" id="KW-0479">Metal-binding</keyword>
<evidence type="ECO:0000256" key="6">
    <source>
        <dbReference type="ARBA" id="ARBA00022719"/>
    </source>
</evidence>
<feature type="domain" description="2Fe-2S ferredoxin-type" evidence="20">
    <location>
        <begin position="4"/>
        <end position="87"/>
    </location>
</feature>
<dbReference type="InterPro" id="IPR000283">
    <property type="entry name" value="NADH_UbQ_OxRdtase_75kDa_su_CS"/>
</dbReference>
<evidence type="ECO:0000256" key="7">
    <source>
        <dbReference type="ARBA" id="ARBA00022723"/>
    </source>
</evidence>
<comment type="similarity">
    <text evidence="2 18">Belongs to the complex I 75 kDa subunit family.</text>
</comment>